<feature type="domain" description="ABC transporter" evidence="10">
    <location>
        <begin position="6"/>
        <end position="256"/>
    </location>
</feature>
<keyword evidence="8" id="KW-1278">Translocase</keyword>
<dbReference type="InterPro" id="IPR050388">
    <property type="entry name" value="ABC_Ni/Peptide_Import"/>
</dbReference>
<keyword evidence="5" id="KW-0997">Cell inner membrane</keyword>
<dbReference type="PROSITE" id="PS00211">
    <property type="entry name" value="ABC_TRANSPORTER_1"/>
    <property type="match status" value="2"/>
</dbReference>
<dbReference type="Pfam" id="PF00005">
    <property type="entry name" value="ABC_tran"/>
    <property type="match status" value="2"/>
</dbReference>
<comment type="similarity">
    <text evidence="2">Belongs to the ABC transporter superfamily.</text>
</comment>
<accession>A0A3E2TN36</accession>
<dbReference type="NCBIfam" id="TIGR01727">
    <property type="entry name" value="oligo_HPY"/>
    <property type="match status" value="1"/>
</dbReference>
<reference evidence="11 12" key="1">
    <citation type="submission" date="2018-08" db="EMBL/GenBank/DDBJ databases">
        <title>A genome reference for cultivated species of the human gut microbiota.</title>
        <authorList>
            <person name="Zou Y."/>
            <person name="Xue W."/>
            <person name="Luo G."/>
        </authorList>
    </citation>
    <scope>NUCLEOTIDE SEQUENCE [LARGE SCALE GENOMIC DNA]</scope>
    <source>
        <strain evidence="11 12">AF45-17</strain>
    </source>
</reference>
<evidence type="ECO:0000313" key="11">
    <source>
        <dbReference type="EMBL" id="RGB79753.1"/>
    </source>
</evidence>
<dbReference type="InterPro" id="IPR003593">
    <property type="entry name" value="AAA+_ATPase"/>
</dbReference>
<evidence type="ECO:0000256" key="2">
    <source>
        <dbReference type="ARBA" id="ARBA00005417"/>
    </source>
</evidence>
<dbReference type="PANTHER" id="PTHR43297:SF14">
    <property type="entry name" value="ATPASE AAA-TYPE CORE DOMAIN-CONTAINING PROTEIN"/>
    <property type="match status" value="1"/>
</dbReference>
<dbReference type="AlphaFoldDB" id="A0A3E2TN36"/>
<dbReference type="GO" id="GO:0005524">
    <property type="term" value="F:ATP binding"/>
    <property type="evidence" value="ECO:0007669"/>
    <property type="project" value="UniProtKB-KW"/>
</dbReference>
<dbReference type="InterPro" id="IPR027417">
    <property type="entry name" value="P-loop_NTPase"/>
</dbReference>
<feature type="domain" description="ABC transporter" evidence="10">
    <location>
        <begin position="275"/>
        <end position="508"/>
    </location>
</feature>
<keyword evidence="3" id="KW-0813">Transport</keyword>
<dbReference type="FunFam" id="3.40.50.300:FF:000016">
    <property type="entry name" value="Oligopeptide ABC transporter ATP-binding component"/>
    <property type="match status" value="1"/>
</dbReference>
<dbReference type="Pfam" id="PF08352">
    <property type="entry name" value="oligo_HPY"/>
    <property type="match status" value="2"/>
</dbReference>
<dbReference type="SMART" id="SM00382">
    <property type="entry name" value="AAA"/>
    <property type="match status" value="2"/>
</dbReference>
<dbReference type="NCBIfam" id="NF008453">
    <property type="entry name" value="PRK11308.1"/>
    <property type="match status" value="2"/>
</dbReference>
<comment type="caution">
    <text evidence="11">The sequence shown here is derived from an EMBL/GenBank/DDBJ whole genome shotgun (WGS) entry which is preliminary data.</text>
</comment>
<keyword evidence="9" id="KW-0472">Membrane</keyword>
<evidence type="ECO:0000259" key="10">
    <source>
        <dbReference type="PROSITE" id="PS50893"/>
    </source>
</evidence>
<evidence type="ECO:0000256" key="6">
    <source>
        <dbReference type="ARBA" id="ARBA00022741"/>
    </source>
</evidence>
<dbReference type="GO" id="GO:0005886">
    <property type="term" value="C:plasma membrane"/>
    <property type="evidence" value="ECO:0007669"/>
    <property type="project" value="UniProtKB-SubCell"/>
</dbReference>
<dbReference type="Gene3D" id="3.40.50.300">
    <property type="entry name" value="P-loop containing nucleotide triphosphate hydrolases"/>
    <property type="match status" value="2"/>
</dbReference>
<dbReference type="GO" id="GO:0015833">
    <property type="term" value="P:peptide transport"/>
    <property type="evidence" value="ECO:0007669"/>
    <property type="project" value="InterPro"/>
</dbReference>
<keyword evidence="6" id="KW-0547">Nucleotide-binding</keyword>
<dbReference type="GO" id="GO:0016887">
    <property type="term" value="F:ATP hydrolysis activity"/>
    <property type="evidence" value="ECO:0007669"/>
    <property type="project" value="InterPro"/>
</dbReference>
<dbReference type="EMBL" id="QVEP01000019">
    <property type="protein sequence ID" value="RGB79753.1"/>
    <property type="molecule type" value="Genomic_DNA"/>
</dbReference>
<dbReference type="InterPro" id="IPR013563">
    <property type="entry name" value="Oligopep_ABC_C"/>
</dbReference>
<keyword evidence="4" id="KW-1003">Cell membrane</keyword>
<evidence type="ECO:0000256" key="7">
    <source>
        <dbReference type="ARBA" id="ARBA00022840"/>
    </source>
</evidence>
<organism evidence="11 12">
    <name type="scientific">Coprococcus catus</name>
    <dbReference type="NCBI Taxonomy" id="116085"/>
    <lineage>
        <taxon>Bacteria</taxon>
        <taxon>Bacillati</taxon>
        <taxon>Bacillota</taxon>
        <taxon>Clostridia</taxon>
        <taxon>Lachnospirales</taxon>
        <taxon>Lachnospiraceae</taxon>
        <taxon>Coprococcus</taxon>
    </lineage>
</organism>
<dbReference type="SUPFAM" id="SSF52540">
    <property type="entry name" value="P-loop containing nucleoside triphosphate hydrolases"/>
    <property type="match status" value="2"/>
</dbReference>
<dbReference type="PANTHER" id="PTHR43297">
    <property type="entry name" value="OLIGOPEPTIDE TRANSPORT ATP-BINDING PROTEIN APPD"/>
    <property type="match status" value="1"/>
</dbReference>
<dbReference type="PROSITE" id="PS50893">
    <property type="entry name" value="ABC_TRANSPORTER_2"/>
    <property type="match status" value="2"/>
</dbReference>
<gene>
    <name evidence="11" type="ORF">DW070_08980</name>
</gene>
<dbReference type="InterPro" id="IPR003439">
    <property type="entry name" value="ABC_transporter-like_ATP-bd"/>
</dbReference>
<sequence>MDKELLKIENLTIGFPTKSGIHTVVDHVNLEVGKGEIVGIVGESGSGKSMTSLAVMGLLSEEAQVSEGSIQLNGQELLGMSREERRKIQGKNMSMIFQEPMTSLNPVMKIGAQVGESLKLHTDLDKEAIRGRVIEALASVGLRNPELLVDQYPHEISGGMRQRVMIAMAIINHPDLIIADEPTTALDVTVQAQILNLLKKIHRDTGSSILFISHDLNVIKEVCQKVVVMYKGVIVERGDAKEVLKHPKHEYTRKLVASMPDQVRKSQNTKKLLEVQDLNVYYKENKKLFSSKDKRKHIIHGMSFDLYEGEILGVVGESGCGKSTLAKTIVGLNREYDGKLEMDHLKPQMVFQDPFSSLNPARKIGWILEEPLKLKGIKDKKQRKELVNQMLTEIGLDPSFANRYARELSGGQRQRISIGLSLMRGEKLIIADEPVSALDVTVQSQILRLLLKLHDEKNLTYMFISHDLNVVHHMCHRVIVMYLGRIVEMADVDELYDHPCHPYTRMLFDSILTDEEKETTDSVTVNEILPETVDGDGGCPFYGRCRYAGENCLSEVPTLTDIGTPGHPHLVRCERIAYGEKYTAAD</sequence>
<evidence type="ECO:0000313" key="12">
    <source>
        <dbReference type="Proteomes" id="UP000260773"/>
    </source>
</evidence>
<dbReference type="CDD" id="cd03257">
    <property type="entry name" value="ABC_NikE_OppD_transporters"/>
    <property type="match status" value="2"/>
</dbReference>
<dbReference type="Proteomes" id="UP000260773">
    <property type="component" value="Unassembled WGS sequence"/>
</dbReference>
<comment type="subcellular location">
    <subcellularLocation>
        <location evidence="1">Cell membrane</location>
        <topology evidence="1">Peripheral membrane protein</topology>
    </subcellularLocation>
</comment>
<evidence type="ECO:0000256" key="8">
    <source>
        <dbReference type="ARBA" id="ARBA00022967"/>
    </source>
</evidence>
<evidence type="ECO:0000256" key="4">
    <source>
        <dbReference type="ARBA" id="ARBA00022475"/>
    </source>
</evidence>
<evidence type="ECO:0000256" key="1">
    <source>
        <dbReference type="ARBA" id="ARBA00004202"/>
    </source>
</evidence>
<evidence type="ECO:0000256" key="5">
    <source>
        <dbReference type="ARBA" id="ARBA00022519"/>
    </source>
</evidence>
<evidence type="ECO:0000256" key="9">
    <source>
        <dbReference type="ARBA" id="ARBA00023136"/>
    </source>
</evidence>
<proteinExistence type="inferred from homology"/>
<protein>
    <submittedName>
        <fullName evidence="11">Dipeptide ABC transporter ATP-binding protein</fullName>
    </submittedName>
</protein>
<dbReference type="InterPro" id="IPR017871">
    <property type="entry name" value="ABC_transporter-like_CS"/>
</dbReference>
<evidence type="ECO:0000256" key="3">
    <source>
        <dbReference type="ARBA" id="ARBA00022448"/>
    </source>
</evidence>
<dbReference type="RefSeq" id="WP_117528408.1">
    <property type="nucleotide sequence ID" value="NZ_JAQCWV010000023.1"/>
</dbReference>
<keyword evidence="7 11" id="KW-0067">ATP-binding</keyword>
<name>A0A3E2TN36_9FIRM</name>
<dbReference type="NCBIfam" id="NF007739">
    <property type="entry name" value="PRK10419.1"/>
    <property type="match status" value="2"/>
</dbReference>